<dbReference type="EMBL" id="OD002644">
    <property type="protein sequence ID" value="CAD7405743.1"/>
    <property type="molecule type" value="Genomic_DNA"/>
</dbReference>
<organism evidence="1">
    <name type="scientific">Timema poppense</name>
    <name type="common">Walking stick</name>
    <dbReference type="NCBI Taxonomy" id="170557"/>
    <lineage>
        <taxon>Eukaryota</taxon>
        <taxon>Metazoa</taxon>
        <taxon>Ecdysozoa</taxon>
        <taxon>Arthropoda</taxon>
        <taxon>Hexapoda</taxon>
        <taxon>Insecta</taxon>
        <taxon>Pterygota</taxon>
        <taxon>Neoptera</taxon>
        <taxon>Polyneoptera</taxon>
        <taxon>Phasmatodea</taxon>
        <taxon>Timematodea</taxon>
        <taxon>Timematoidea</taxon>
        <taxon>Timematidae</taxon>
        <taxon>Timema</taxon>
    </lineage>
</organism>
<name>A0A7R9H2P2_TIMPO</name>
<proteinExistence type="predicted"/>
<accession>A0A7R9H2P2</accession>
<reference evidence="1" key="1">
    <citation type="submission" date="2020-11" db="EMBL/GenBank/DDBJ databases">
        <authorList>
            <person name="Tran Van P."/>
        </authorList>
    </citation>
    <scope>NUCLEOTIDE SEQUENCE</scope>
</reference>
<sequence>MHLLTFLPDEEPCRRSLEAFSQSHLAAALQIDPDRNAGELVISIPSEASHLVGEGKGLRIGIEFSLEQPQGGVHFVIPDCEGTLAEVMTQQPLI</sequence>
<protein>
    <submittedName>
        <fullName evidence="1">Uncharacterized protein</fullName>
    </submittedName>
</protein>
<dbReference type="AlphaFoldDB" id="A0A7R9H2P2"/>
<evidence type="ECO:0000313" key="1">
    <source>
        <dbReference type="EMBL" id="CAD7405743.1"/>
    </source>
</evidence>
<gene>
    <name evidence="1" type="ORF">TPSB3V08_LOCUS5126</name>
</gene>